<dbReference type="STRING" id="1390249.BHU72_06785"/>
<dbReference type="Gene3D" id="1.10.530.10">
    <property type="match status" value="1"/>
</dbReference>
<evidence type="ECO:0000259" key="3">
    <source>
        <dbReference type="Pfam" id="PF01464"/>
    </source>
</evidence>
<dbReference type="InterPro" id="IPR008258">
    <property type="entry name" value="Transglycosylase_SLT_dom_1"/>
</dbReference>
<dbReference type="PANTHER" id="PTHR37423">
    <property type="entry name" value="SOLUBLE LYTIC MUREIN TRANSGLYCOSYLASE-RELATED"/>
    <property type="match status" value="1"/>
</dbReference>
<gene>
    <name evidence="4" type="ORF">BHU72_06785</name>
</gene>
<keyword evidence="2" id="KW-1133">Transmembrane helix</keyword>
<dbReference type="PANTHER" id="PTHR37423:SF2">
    <property type="entry name" value="MEMBRANE-BOUND LYTIC MUREIN TRANSGLYCOSYLASE C"/>
    <property type="match status" value="1"/>
</dbReference>
<protein>
    <recommendedName>
        <fullName evidence="3">Transglycosylase SLT domain-containing protein</fullName>
    </recommendedName>
</protein>
<comment type="similarity">
    <text evidence="1">Belongs to the transglycosylase Slt family.</text>
</comment>
<evidence type="ECO:0000313" key="5">
    <source>
        <dbReference type="Proteomes" id="UP000095255"/>
    </source>
</evidence>
<keyword evidence="2" id="KW-0472">Membrane</keyword>
<sequence length="213" mass="24537">MRIYTSLRNALAIIHKRDWLWIACFNAIVVVTLIILSFVLYDGLVEGEYQMNDTADIEEKQYMDSQLMRDIQVKTGLNQEISRKIIEQAEQYEHLSVELILSVMLIESTYQADAVSGAGAIGIMQVMPNTGQWLAEKLGKSFQAELLFDPIYNMELGCFYLNDLMERYGDLHTALTAYNRGETGMEQYRQMHERTISSYSLNVIQQLNNAEKR</sequence>
<feature type="domain" description="Transglycosylase SLT" evidence="3">
    <location>
        <begin position="85"/>
        <end position="190"/>
    </location>
</feature>
<organism evidence="4 5">
    <name type="scientific">Desulfuribacillus stibiiarsenatis</name>
    <dbReference type="NCBI Taxonomy" id="1390249"/>
    <lineage>
        <taxon>Bacteria</taxon>
        <taxon>Bacillati</taxon>
        <taxon>Bacillota</taxon>
        <taxon>Desulfuribacillia</taxon>
        <taxon>Desulfuribacillales</taxon>
        <taxon>Desulfuribacillaceae</taxon>
        <taxon>Desulfuribacillus</taxon>
    </lineage>
</organism>
<dbReference type="EMBL" id="MJAT01000035">
    <property type="protein sequence ID" value="OEH84894.1"/>
    <property type="molecule type" value="Genomic_DNA"/>
</dbReference>
<dbReference type="AlphaFoldDB" id="A0A1E5L482"/>
<dbReference type="InterPro" id="IPR000189">
    <property type="entry name" value="Transglyc_AS"/>
</dbReference>
<dbReference type="GO" id="GO:0000270">
    <property type="term" value="P:peptidoglycan metabolic process"/>
    <property type="evidence" value="ECO:0007669"/>
    <property type="project" value="InterPro"/>
</dbReference>
<accession>A0A1E5L482</accession>
<evidence type="ECO:0000256" key="1">
    <source>
        <dbReference type="ARBA" id="ARBA00007734"/>
    </source>
</evidence>
<dbReference type="CDD" id="cd16896">
    <property type="entry name" value="LT_Slt70-like"/>
    <property type="match status" value="1"/>
</dbReference>
<feature type="transmembrane region" description="Helical" evidence="2">
    <location>
        <begin position="20"/>
        <end position="41"/>
    </location>
</feature>
<dbReference type="Pfam" id="PF01464">
    <property type="entry name" value="SLT"/>
    <property type="match status" value="1"/>
</dbReference>
<keyword evidence="2" id="KW-0812">Transmembrane</keyword>
<reference evidence="4 5" key="1">
    <citation type="submission" date="2016-09" db="EMBL/GenBank/DDBJ databases">
        <title>Desulfuribacillus arsenicus sp. nov., an obligately anaerobic, dissimilatory arsenic- and antimonate-reducing bacterium isolated from anoxic sediments.</title>
        <authorList>
            <person name="Abin C.A."/>
            <person name="Hollibaugh J.T."/>
        </authorList>
    </citation>
    <scope>NUCLEOTIDE SEQUENCE [LARGE SCALE GENOMIC DNA]</scope>
    <source>
        <strain evidence="4 5">MLFW-2</strain>
    </source>
</reference>
<dbReference type="PROSITE" id="PS00922">
    <property type="entry name" value="TRANSGLYCOSYLASE"/>
    <property type="match status" value="1"/>
</dbReference>
<evidence type="ECO:0000313" key="4">
    <source>
        <dbReference type="EMBL" id="OEH84894.1"/>
    </source>
</evidence>
<dbReference type="Proteomes" id="UP000095255">
    <property type="component" value="Unassembled WGS sequence"/>
</dbReference>
<dbReference type="RefSeq" id="WP_069702629.1">
    <property type="nucleotide sequence ID" value="NZ_MJAT01000035.1"/>
</dbReference>
<dbReference type="SUPFAM" id="SSF53955">
    <property type="entry name" value="Lysozyme-like"/>
    <property type="match status" value="1"/>
</dbReference>
<comment type="caution">
    <text evidence="4">The sequence shown here is derived from an EMBL/GenBank/DDBJ whole genome shotgun (WGS) entry which is preliminary data.</text>
</comment>
<proteinExistence type="inferred from homology"/>
<dbReference type="GO" id="GO:0016020">
    <property type="term" value="C:membrane"/>
    <property type="evidence" value="ECO:0007669"/>
    <property type="project" value="InterPro"/>
</dbReference>
<name>A0A1E5L482_9FIRM</name>
<dbReference type="InterPro" id="IPR023346">
    <property type="entry name" value="Lysozyme-like_dom_sf"/>
</dbReference>
<keyword evidence="5" id="KW-1185">Reference proteome</keyword>
<dbReference type="GO" id="GO:0008933">
    <property type="term" value="F:peptidoglycan lytic transglycosylase activity"/>
    <property type="evidence" value="ECO:0007669"/>
    <property type="project" value="InterPro"/>
</dbReference>
<evidence type="ECO:0000256" key="2">
    <source>
        <dbReference type="SAM" id="Phobius"/>
    </source>
</evidence>